<evidence type="ECO:0000256" key="2">
    <source>
        <dbReference type="ARBA" id="ARBA00022705"/>
    </source>
</evidence>
<comment type="subcellular location">
    <subcellularLocation>
        <location evidence="9">Cytoplasm</location>
    </subcellularLocation>
</comment>
<feature type="binding site" evidence="9">
    <location>
        <position position="186"/>
    </location>
    <ligand>
        <name>Zn(2+)</name>
        <dbReference type="ChEBI" id="CHEBI:29105"/>
        <label>2</label>
    </ligand>
</feature>
<keyword evidence="4 9" id="KW-0677">Repeat</keyword>
<feature type="binding site" evidence="9">
    <location>
        <position position="183"/>
    </location>
    <ligand>
        <name>Zn(2+)</name>
        <dbReference type="ChEBI" id="CHEBI:29105"/>
        <label>2</label>
    </ligand>
</feature>
<dbReference type="EMBL" id="FNFO01000008">
    <property type="protein sequence ID" value="SDL81562.1"/>
    <property type="molecule type" value="Genomic_DNA"/>
</dbReference>
<dbReference type="Pfam" id="PF01556">
    <property type="entry name" value="DnaJ_C"/>
    <property type="match status" value="1"/>
</dbReference>
<dbReference type="NCBIfam" id="NF008035">
    <property type="entry name" value="PRK10767.1"/>
    <property type="match status" value="1"/>
</dbReference>
<dbReference type="PRINTS" id="PR00625">
    <property type="entry name" value="JDOMAIN"/>
</dbReference>
<dbReference type="InterPro" id="IPR036869">
    <property type="entry name" value="J_dom_sf"/>
</dbReference>
<keyword evidence="2 9" id="KW-0235">DNA replication</keyword>
<dbReference type="GO" id="GO:0042026">
    <property type="term" value="P:protein refolding"/>
    <property type="evidence" value="ECO:0007669"/>
    <property type="project" value="TreeGrafter"/>
</dbReference>
<dbReference type="CDD" id="cd10747">
    <property type="entry name" value="DnaJ_C"/>
    <property type="match status" value="1"/>
</dbReference>
<dbReference type="AlphaFoldDB" id="A0A1G9N4U5"/>
<reference evidence="11 12" key="1">
    <citation type="submission" date="2016-10" db="EMBL/GenBank/DDBJ databases">
        <authorList>
            <person name="de Groot N.N."/>
        </authorList>
    </citation>
    <scope>NUCLEOTIDE SEQUENCE [LARGE SCALE GENOMIC DNA]</scope>
    <source>
        <strain evidence="11 12">DSM 25186</strain>
    </source>
</reference>
<keyword evidence="3 9" id="KW-0479">Metal-binding</keyword>
<dbReference type="RefSeq" id="WP_089685134.1">
    <property type="nucleotide sequence ID" value="NZ_FNFO01000008.1"/>
</dbReference>
<dbReference type="GO" id="GO:0051082">
    <property type="term" value="F:unfolded protein binding"/>
    <property type="evidence" value="ECO:0007669"/>
    <property type="project" value="UniProtKB-UniRule"/>
</dbReference>
<dbReference type="GO" id="GO:0005524">
    <property type="term" value="F:ATP binding"/>
    <property type="evidence" value="ECO:0007669"/>
    <property type="project" value="InterPro"/>
</dbReference>
<dbReference type="Pfam" id="PF00226">
    <property type="entry name" value="DnaJ"/>
    <property type="match status" value="1"/>
</dbReference>
<dbReference type="SUPFAM" id="SSF49493">
    <property type="entry name" value="HSP40/DnaJ peptide-binding domain"/>
    <property type="match status" value="2"/>
</dbReference>
<evidence type="ECO:0000256" key="7">
    <source>
        <dbReference type="ARBA" id="ARBA00023016"/>
    </source>
</evidence>
<dbReference type="Gene3D" id="2.10.230.10">
    <property type="entry name" value="Heat shock protein DnaJ, cysteine-rich domain"/>
    <property type="match status" value="1"/>
</dbReference>
<dbReference type="Gene3D" id="1.10.287.110">
    <property type="entry name" value="DnaJ domain"/>
    <property type="match status" value="1"/>
</dbReference>
<feature type="binding site" evidence="9">
    <location>
        <position position="160"/>
    </location>
    <ligand>
        <name>Zn(2+)</name>
        <dbReference type="ChEBI" id="CHEBI:29105"/>
        <label>2</label>
    </ligand>
</feature>
<accession>A0A1G9N4U5</accession>
<comment type="caution">
    <text evidence="9">Lacks conserved residue(s) required for the propagation of feature annotation.</text>
</comment>
<evidence type="ECO:0000259" key="10">
    <source>
        <dbReference type="PROSITE" id="PS50076"/>
    </source>
</evidence>
<evidence type="ECO:0000256" key="5">
    <source>
        <dbReference type="ARBA" id="ARBA00022771"/>
    </source>
</evidence>
<evidence type="ECO:0000256" key="1">
    <source>
        <dbReference type="ARBA" id="ARBA00022490"/>
    </source>
</evidence>
<gene>
    <name evidence="9" type="primary">dnaJ</name>
    <name evidence="11" type="ORF">SAMN05421823_108181</name>
</gene>
<dbReference type="GO" id="GO:0008270">
    <property type="term" value="F:zinc ion binding"/>
    <property type="evidence" value="ECO:0007669"/>
    <property type="project" value="UniProtKB-UniRule"/>
</dbReference>
<feature type="binding site" evidence="9">
    <location>
        <position position="157"/>
    </location>
    <ligand>
        <name>Zn(2+)</name>
        <dbReference type="ChEBI" id="CHEBI:29105"/>
        <label>2</label>
    </ligand>
</feature>
<evidence type="ECO:0000313" key="11">
    <source>
        <dbReference type="EMBL" id="SDL81562.1"/>
    </source>
</evidence>
<dbReference type="OrthoDB" id="9779889at2"/>
<keyword evidence="12" id="KW-1185">Reference proteome</keyword>
<dbReference type="FunFam" id="1.10.287.110:FF:000034">
    <property type="entry name" value="Chaperone protein DnaJ"/>
    <property type="match status" value="1"/>
</dbReference>
<evidence type="ECO:0000256" key="8">
    <source>
        <dbReference type="ARBA" id="ARBA00023186"/>
    </source>
</evidence>
<dbReference type="Gene3D" id="2.60.260.20">
    <property type="entry name" value="Urease metallochaperone UreE, N-terminal domain"/>
    <property type="match status" value="2"/>
</dbReference>
<dbReference type="SMART" id="SM00271">
    <property type="entry name" value="DnaJ"/>
    <property type="match status" value="1"/>
</dbReference>
<keyword evidence="6 9" id="KW-0862">Zinc</keyword>
<dbReference type="PROSITE" id="PS50076">
    <property type="entry name" value="DNAJ_2"/>
    <property type="match status" value="1"/>
</dbReference>
<dbReference type="PANTHER" id="PTHR43096">
    <property type="entry name" value="DNAJ HOMOLOG 1, MITOCHONDRIAL-RELATED"/>
    <property type="match status" value="1"/>
</dbReference>
<sequence length="371" mass="40404">MAKRDYYDVLGVSKTAAPDEIKKAYRKIAIQYHPDKNPDDPTAEDKFKEAAEAYEVLSNTEKRQRYDRFGHQGVNGGGGPGGMSMDDIFSQFSDIFGEGGSPFDAFFGGGGRGSRRKKGSNLRIKLKLTLEEIAHGTEKKIKVNRLVTAEGVTFKTCPTCQGTGQVRKVVNTMLGQMVSATTCSTCHGGGQVIDSRPPGVDNSGLEPREELLTIKIPAGVSDGMQLSMSGKGNMAPGGGVPGDLLILIEEIEDKVLKRDGNHVVYDLFVSFVDAALGTSMEVPTIDGKVRIKIDPGTQSGKILRLKGKGIRDLNGYGRGDQLIHVNVWTPQQLTREETEILEKLRDAPNFNPTPDASDKGFFERMKEFFNG</sequence>
<keyword evidence="1 9" id="KW-0963">Cytoplasm</keyword>
<keyword evidence="8 9" id="KW-0143">Chaperone</keyword>
<dbReference type="SUPFAM" id="SSF46565">
    <property type="entry name" value="Chaperone J-domain"/>
    <property type="match status" value="1"/>
</dbReference>
<dbReference type="STRING" id="1075417.SAMN05421823_108181"/>
<organism evidence="11 12">
    <name type="scientific">Catalinimonas alkaloidigena</name>
    <dbReference type="NCBI Taxonomy" id="1075417"/>
    <lineage>
        <taxon>Bacteria</taxon>
        <taxon>Pseudomonadati</taxon>
        <taxon>Bacteroidota</taxon>
        <taxon>Cytophagia</taxon>
        <taxon>Cytophagales</taxon>
        <taxon>Catalimonadaceae</taxon>
        <taxon>Catalinimonas</taxon>
    </lineage>
</organism>
<evidence type="ECO:0000256" key="9">
    <source>
        <dbReference type="HAMAP-Rule" id="MF_01152"/>
    </source>
</evidence>
<protein>
    <recommendedName>
        <fullName evidence="9">Chaperone protein DnaJ</fullName>
    </recommendedName>
</protein>
<dbReference type="GO" id="GO:0009408">
    <property type="term" value="P:response to heat"/>
    <property type="evidence" value="ECO:0007669"/>
    <property type="project" value="InterPro"/>
</dbReference>
<dbReference type="InterPro" id="IPR001305">
    <property type="entry name" value="HSP_DnaJ_Cys-rich_dom"/>
</dbReference>
<dbReference type="InterPro" id="IPR008971">
    <property type="entry name" value="HSP40/DnaJ_pept-bd"/>
</dbReference>
<comment type="function">
    <text evidence="9">Participates actively in the response to hyperosmotic and heat shock by preventing the aggregation of stress-denatured proteins and by disaggregating proteins, also in an autonomous, DnaK-independent fashion. Unfolded proteins bind initially to DnaJ; upon interaction with the DnaJ-bound protein, DnaK hydrolyzes its bound ATP, resulting in the formation of a stable complex. GrpE releases ADP from DnaK; ATP binding to DnaK triggers the release of the substrate protein, thus completing the reaction cycle. Several rounds of ATP-dependent interactions between DnaJ, DnaK and GrpE are required for fully efficient folding. Also involved, together with DnaK and GrpE, in the DNA replication of plasmids through activation of initiation proteins.</text>
</comment>
<evidence type="ECO:0000256" key="3">
    <source>
        <dbReference type="ARBA" id="ARBA00022723"/>
    </source>
</evidence>
<keyword evidence="5" id="KW-0863">Zinc-finger</keyword>
<dbReference type="InterPro" id="IPR001623">
    <property type="entry name" value="DnaJ_domain"/>
</dbReference>
<keyword evidence="7 9" id="KW-0346">Stress response</keyword>
<dbReference type="CDD" id="cd06257">
    <property type="entry name" value="DnaJ"/>
    <property type="match status" value="1"/>
</dbReference>
<dbReference type="InterPro" id="IPR018253">
    <property type="entry name" value="DnaJ_domain_CS"/>
</dbReference>
<dbReference type="Pfam" id="PF00684">
    <property type="entry name" value="DnaJ_CXXCXGXG"/>
    <property type="match status" value="1"/>
</dbReference>
<dbReference type="InterPro" id="IPR002939">
    <property type="entry name" value="DnaJ_C"/>
</dbReference>
<dbReference type="HAMAP" id="MF_01152">
    <property type="entry name" value="DnaJ"/>
    <property type="match status" value="1"/>
</dbReference>
<dbReference type="Proteomes" id="UP000198510">
    <property type="component" value="Unassembled WGS sequence"/>
</dbReference>
<feature type="domain" description="J" evidence="10">
    <location>
        <begin position="5"/>
        <end position="70"/>
    </location>
</feature>
<dbReference type="CDD" id="cd10719">
    <property type="entry name" value="DnaJ_zf"/>
    <property type="match status" value="1"/>
</dbReference>
<comment type="similarity">
    <text evidence="9">Belongs to the DnaJ family.</text>
</comment>
<dbReference type="InterPro" id="IPR012724">
    <property type="entry name" value="DnaJ"/>
</dbReference>
<dbReference type="GO" id="GO:0006260">
    <property type="term" value="P:DNA replication"/>
    <property type="evidence" value="ECO:0007669"/>
    <property type="project" value="UniProtKB-KW"/>
</dbReference>
<proteinExistence type="inferred from homology"/>
<dbReference type="FunFam" id="2.60.260.20:FF:000005">
    <property type="entry name" value="Chaperone protein dnaJ 1, mitochondrial"/>
    <property type="match status" value="1"/>
</dbReference>
<dbReference type="InterPro" id="IPR036410">
    <property type="entry name" value="HSP_DnaJ_Cys-rich_dom_sf"/>
</dbReference>
<dbReference type="PANTHER" id="PTHR43096:SF48">
    <property type="entry name" value="CHAPERONE PROTEIN DNAJ"/>
    <property type="match status" value="1"/>
</dbReference>
<evidence type="ECO:0000256" key="6">
    <source>
        <dbReference type="ARBA" id="ARBA00022833"/>
    </source>
</evidence>
<evidence type="ECO:0000256" key="4">
    <source>
        <dbReference type="ARBA" id="ARBA00022737"/>
    </source>
</evidence>
<dbReference type="PROSITE" id="PS00636">
    <property type="entry name" value="DNAJ_1"/>
    <property type="match status" value="1"/>
</dbReference>
<comment type="cofactor">
    <cofactor evidence="9">
        <name>Zn(2+)</name>
        <dbReference type="ChEBI" id="CHEBI:29105"/>
    </cofactor>
    <text evidence="9">Binds 2 Zn(2+) ions per monomer.</text>
</comment>
<name>A0A1G9N4U5_9BACT</name>
<comment type="subunit">
    <text evidence="9">Homodimer.</text>
</comment>
<dbReference type="GO" id="GO:0031072">
    <property type="term" value="F:heat shock protein binding"/>
    <property type="evidence" value="ECO:0007669"/>
    <property type="project" value="InterPro"/>
</dbReference>
<dbReference type="SUPFAM" id="SSF57938">
    <property type="entry name" value="DnaJ/Hsp40 cysteine-rich domain"/>
    <property type="match status" value="1"/>
</dbReference>
<comment type="domain">
    <text evidence="9">The J domain is necessary and sufficient to stimulate DnaK ATPase activity. Zinc center 1 plays an important role in the autonomous, DnaK-independent chaperone activity of DnaJ. Zinc center 2 is essential for interaction with DnaK and for DnaJ activity.</text>
</comment>
<evidence type="ECO:0000313" key="12">
    <source>
        <dbReference type="Proteomes" id="UP000198510"/>
    </source>
</evidence>
<dbReference type="GO" id="GO:0005737">
    <property type="term" value="C:cytoplasm"/>
    <property type="evidence" value="ECO:0007669"/>
    <property type="project" value="UniProtKB-SubCell"/>
</dbReference>